<dbReference type="VEuPathDB" id="FungiDB:A1O9_06986"/>
<dbReference type="GO" id="GO:0008270">
    <property type="term" value="F:zinc ion binding"/>
    <property type="evidence" value="ECO:0007669"/>
    <property type="project" value="InterPro"/>
</dbReference>
<dbReference type="OrthoDB" id="5121955at2759"/>
<dbReference type="RefSeq" id="XP_013259386.1">
    <property type="nucleotide sequence ID" value="XM_013403932.1"/>
</dbReference>
<dbReference type="PANTHER" id="PTHR47425">
    <property type="entry name" value="FARB-RELATED"/>
    <property type="match status" value="1"/>
</dbReference>
<feature type="domain" description="Xylanolytic transcriptional activator regulatory" evidence="2">
    <location>
        <begin position="5"/>
        <end position="197"/>
    </location>
</feature>
<dbReference type="Pfam" id="PF04082">
    <property type="entry name" value="Fungal_trans"/>
    <property type="match status" value="1"/>
</dbReference>
<reference evidence="3 4" key="1">
    <citation type="submission" date="2013-03" db="EMBL/GenBank/DDBJ databases">
        <title>The Genome Sequence of Exophiala aquamarina CBS 119918.</title>
        <authorList>
            <consortium name="The Broad Institute Genomics Platform"/>
            <person name="Cuomo C."/>
            <person name="de Hoog S."/>
            <person name="Gorbushina A."/>
            <person name="Walker B."/>
            <person name="Young S.K."/>
            <person name="Zeng Q."/>
            <person name="Gargeya S."/>
            <person name="Fitzgerald M."/>
            <person name="Haas B."/>
            <person name="Abouelleil A."/>
            <person name="Allen A.W."/>
            <person name="Alvarado L."/>
            <person name="Arachchi H.M."/>
            <person name="Berlin A.M."/>
            <person name="Chapman S.B."/>
            <person name="Gainer-Dewar J."/>
            <person name="Goldberg J."/>
            <person name="Griggs A."/>
            <person name="Gujja S."/>
            <person name="Hansen M."/>
            <person name="Howarth C."/>
            <person name="Imamovic A."/>
            <person name="Ireland A."/>
            <person name="Larimer J."/>
            <person name="McCowan C."/>
            <person name="Murphy C."/>
            <person name="Pearson M."/>
            <person name="Poon T.W."/>
            <person name="Priest M."/>
            <person name="Roberts A."/>
            <person name="Saif S."/>
            <person name="Shea T."/>
            <person name="Sisk P."/>
            <person name="Sykes S."/>
            <person name="Wortman J."/>
            <person name="Nusbaum C."/>
            <person name="Birren B."/>
        </authorList>
    </citation>
    <scope>NUCLEOTIDE SEQUENCE [LARGE SCALE GENOMIC DNA]</scope>
    <source>
        <strain evidence="3 4">CBS 119918</strain>
    </source>
</reference>
<dbReference type="GeneID" id="25281900"/>
<dbReference type="Proteomes" id="UP000027920">
    <property type="component" value="Unassembled WGS sequence"/>
</dbReference>
<evidence type="ECO:0000259" key="2">
    <source>
        <dbReference type="Pfam" id="PF04082"/>
    </source>
</evidence>
<accession>A0A072PAD9</accession>
<dbReference type="AlphaFoldDB" id="A0A072PAD9"/>
<proteinExistence type="predicted"/>
<dbReference type="InterPro" id="IPR052761">
    <property type="entry name" value="Fungal_Detox/Toxin_TFs"/>
</dbReference>
<evidence type="ECO:0000313" key="3">
    <source>
        <dbReference type="EMBL" id="KEF56796.1"/>
    </source>
</evidence>
<organism evidence="3 4">
    <name type="scientific">Exophiala aquamarina CBS 119918</name>
    <dbReference type="NCBI Taxonomy" id="1182545"/>
    <lineage>
        <taxon>Eukaryota</taxon>
        <taxon>Fungi</taxon>
        <taxon>Dikarya</taxon>
        <taxon>Ascomycota</taxon>
        <taxon>Pezizomycotina</taxon>
        <taxon>Eurotiomycetes</taxon>
        <taxon>Chaetothyriomycetidae</taxon>
        <taxon>Chaetothyriales</taxon>
        <taxon>Herpotrichiellaceae</taxon>
        <taxon>Exophiala</taxon>
    </lineage>
</organism>
<dbReference type="PANTHER" id="PTHR47425:SF2">
    <property type="entry name" value="FARB-RELATED"/>
    <property type="match status" value="1"/>
</dbReference>
<dbReference type="CDD" id="cd12148">
    <property type="entry name" value="fungal_TF_MHR"/>
    <property type="match status" value="1"/>
</dbReference>
<evidence type="ECO:0000256" key="1">
    <source>
        <dbReference type="ARBA" id="ARBA00023242"/>
    </source>
</evidence>
<dbReference type="GO" id="GO:0006351">
    <property type="term" value="P:DNA-templated transcription"/>
    <property type="evidence" value="ECO:0007669"/>
    <property type="project" value="InterPro"/>
</dbReference>
<name>A0A072PAD9_9EURO</name>
<comment type="caution">
    <text evidence="3">The sequence shown here is derived from an EMBL/GenBank/DDBJ whole genome shotgun (WGS) entry which is preliminary data.</text>
</comment>
<dbReference type="GO" id="GO:0003677">
    <property type="term" value="F:DNA binding"/>
    <property type="evidence" value="ECO:0007669"/>
    <property type="project" value="InterPro"/>
</dbReference>
<keyword evidence="1" id="KW-0539">Nucleus</keyword>
<dbReference type="InterPro" id="IPR007219">
    <property type="entry name" value="XnlR_reg_dom"/>
</dbReference>
<dbReference type="HOGENOM" id="CLU_006329_1_4_1"/>
<gene>
    <name evidence="3" type="ORF">A1O9_06986</name>
</gene>
<keyword evidence="4" id="KW-1185">Reference proteome</keyword>
<protein>
    <recommendedName>
        <fullName evidence="2">Xylanolytic transcriptional activator regulatory domain-containing protein</fullName>
    </recommendedName>
</protein>
<dbReference type="EMBL" id="AMGV01000005">
    <property type="protein sequence ID" value="KEF56796.1"/>
    <property type="molecule type" value="Genomic_DNA"/>
</dbReference>
<evidence type="ECO:0000313" key="4">
    <source>
        <dbReference type="Proteomes" id="UP000027920"/>
    </source>
</evidence>
<sequence length="496" mass="57011">MFAASTFVDINDLEKQGFKSHRETRGVFFNKVRTLYDADLETDSLVLIQVLVLMTYWYDRPEDLKKRSHWMRIALSFATDIGLIHNSVLVGLSPAQQRLRRRLWWCSLMRDELISFSERQPSSITWDEIDFPPLSIDDLDSGALSKALERYHIPDHDKESEILTELCLQKIRLCVLIGRILHTQYELSSHRRRTSSRSKLLLIPKFSGSASAEYMSRDQELRKWGDDVCEALHDSIDKDPQRNSTLVGIHSAVLELLYMTVLGMAHRPQMLNRHLGDSAAKALQEFSQQTLRTAAKRISEIADYLSSAELLWFLPPIGLTALLFAAMQHIKDSLSSSTTLHNTAEQGLEWTVQAMIRLKEMYPQAHHALAFLELVRTKNLQVDESSERSIFSFFRDEATHYVPALQQAEADRIMSDAQERHELRVDYPNLNPSTESTSNNSVREGIDYSQRRGFSFESFLDLDEASEIFLSGNFDIAEFERVDWTEVFQDRSGDPA</sequence>